<dbReference type="STRING" id="161895.CPHO_11615"/>
<dbReference type="AlphaFoldDB" id="A0A1L7D5N9"/>
<name>A0A1L7D5N9_9CORY</name>
<protein>
    <submittedName>
        <fullName evidence="4">Acyl-phosphate glycerol 3-phosphate acyltransferase</fullName>
    </submittedName>
</protein>
<evidence type="ECO:0000259" key="3">
    <source>
        <dbReference type="SMART" id="SM00563"/>
    </source>
</evidence>
<dbReference type="GO" id="GO:0005886">
    <property type="term" value="C:plasma membrane"/>
    <property type="evidence" value="ECO:0007669"/>
    <property type="project" value="TreeGrafter"/>
</dbReference>
<dbReference type="EMBL" id="CP009249">
    <property type="protein sequence ID" value="APT93430.1"/>
    <property type="molecule type" value="Genomic_DNA"/>
</dbReference>
<evidence type="ECO:0000313" key="5">
    <source>
        <dbReference type="Proteomes" id="UP000185491"/>
    </source>
</evidence>
<dbReference type="InterPro" id="IPR002123">
    <property type="entry name" value="Plipid/glycerol_acylTrfase"/>
</dbReference>
<dbReference type="Pfam" id="PF01553">
    <property type="entry name" value="Acyltransferase"/>
    <property type="match status" value="1"/>
</dbReference>
<dbReference type="PANTHER" id="PTHR10434">
    <property type="entry name" value="1-ACYL-SN-GLYCEROL-3-PHOSPHATE ACYLTRANSFERASE"/>
    <property type="match status" value="1"/>
</dbReference>
<reference evidence="4 5" key="1">
    <citation type="submission" date="2014-08" db="EMBL/GenBank/DDBJ databases">
        <title>Complete genome sequence of Corynebacterium phocae M408/89/1(T)(=DSM 44612(T)), isolated from the common seal (Phoca vitulina).</title>
        <authorList>
            <person name="Ruckert C."/>
            <person name="Albersmeier A."/>
            <person name="Winkler A."/>
            <person name="Kalinowski J."/>
        </authorList>
    </citation>
    <scope>NUCLEOTIDE SEQUENCE [LARGE SCALE GENOMIC DNA]</scope>
    <source>
        <strain evidence="4 5">M408/89/1</strain>
    </source>
</reference>
<sequence>MEAMEIREGLFRVPASLPKVDRHAEAGERVYQGFIHLIKRVFQLQGLKVTIVGAENIPQFGGALMACNHTGYYDFIFAGAAPYMRGHRLTRFLAKKEIFDIPVVKWLLKPMKHVPVDRAAGAGAINSAVEHLQSGRLVALFPEATISRSFELREFKNGAARIAHQARVPLIPMVVWGSQRIWTKGGVKHLGRSNTPVYVRVGQAIEVTGDWDKDTRTLKQTMSELLDQVRADYAAEYGPFDNGLEWMPAALGGSAPTLEEANRMDEAERAARQQAREDKALYRAHRATAKEERKIAKRVKKAWRRLRRDN</sequence>
<evidence type="ECO:0000256" key="1">
    <source>
        <dbReference type="ARBA" id="ARBA00022679"/>
    </source>
</evidence>
<evidence type="ECO:0000313" key="4">
    <source>
        <dbReference type="EMBL" id="APT93430.1"/>
    </source>
</evidence>
<keyword evidence="2 4" id="KW-0012">Acyltransferase</keyword>
<organism evidence="4 5">
    <name type="scientific">Corynebacterium phocae</name>
    <dbReference type="NCBI Taxonomy" id="161895"/>
    <lineage>
        <taxon>Bacteria</taxon>
        <taxon>Bacillati</taxon>
        <taxon>Actinomycetota</taxon>
        <taxon>Actinomycetes</taxon>
        <taxon>Mycobacteriales</taxon>
        <taxon>Corynebacteriaceae</taxon>
        <taxon>Corynebacterium</taxon>
    </lineage>
</organism>
<keyword evidence="1 4" id="KW-0808">Transferase</keyword>
<dbReference type="GO" id="GO:0003841">
    <property type="term" value="F:1-acylglycerol-3-phosphate O-acyltransferase activity"/>
    <property type="evidence" value="ECO:0007669"/>
    <property type="project" value="TreeGrafter"/>
</dbReference>
<dbReference type="Proteomes" id="UP000185491">
    <property type="component" value="Chromosome"/>
</dbReference>
<feature type="domain" description="Phospholipid/glycerol acyltransferase" evidence="3">
    <location>
        <begin position="63"/>
        <end position="178"/>
    </location>
</feature>
<dbReference type="SMART" id="SM00563">
    <property type="entry name" value="PlsC"/>
    <property type="match status" value="1"/>
</dbReference>
<dbReference type="GO" id="GO:0006654">
    <property type="term" value="P:phosphatidic acid biosynthetic process"/>
    <property type="evidence" value="ECO:0007669"/>
    <property type="project" value="TreeGrafter"/>
</dbReference>
<proteinExistence type="predicted"/>
<dbReference type="KEGG" id="cpho:CPHO_11615"/>
<keyword evidence="5" id="KW-1185">Reference proteome</keyword>
<gene>
    <name evidence="4" type="ORF">CPHO_11615</name>
</gene>
<dbReference type="SUPFAM" id="SSF69593">
    <property type="entry name" value="Glycerol-3-phosphate (1)-acyltransferase"/>
    <property type="match status" value="1"/>
</dbReference>
<evidence type="ECO:0000256" key="2">
    <source>
        <dbReference type="ARBA" id="ARBA00023315"/>
    </source>
</evidence>
<accession>A0A1L7D5N9</accession>
<dbReference type="CDD" id="cd07989">
    <property type="entry name" value="LPLAT_AGPAT-like"/>
    <property type="match status" value="1"/>
</dbReference>
<dbReference type="PANTHER" id="PTHR10434:SF55">
    <property type="entry name" value="POSSIBLE ACYLTRANSFERASE"/>
    <property type="match status" value="1"/>
</dbReference>